<keyword evidence="1" id="KW-1133">Transmembrane helix</keyword>
<feature type="non-terminal residue" evidence="2">
    <location>
        <position position="1"/>
    </location>
</feature>
<gene>
    <name evidence="2" type="ORF">BRADI_5g21326v3</name>
</gene>
<keyword evidence="4" id="KW-1185">Reference proteome</keyword>
<feature type="transmembrane region" description="Helical" evidence="1">
    <location>
        <begin position="40"/>
        <end position="60"/>
    </location>
</feature>
<keyword evidence="1" id="KW-0812">Transmembrane</keyword>
<organism evidence="2">
    <name type="scientific">Brachypodium distachyon</name>
    <name type="common">Purple false brome</name>
    <name type="synonym">Trachynia distachya</name>
    <dbReference type="NCBI Taxonomy" id="15368"/>
    <lineage>
        <taxon>Eukaryota</taxon>
        <taxon>Viridiplantae</taxon>
        <taxon>Streptophyta</taxon>
        <taxon>Embryophyta</taxon>
        <taxon>Tracheophyta</taxon>
        <taxon>Spermatophyta</taxon>
        <taxon>Magnoliopsida</taxon>
        <taxon>Liliopsida</taxon>
        <taxon>Poales</taxon>
        <taxon>Poaceae</taxon>
        <taxon>BOP clade</taxon>
        <taxon>Pooideae</taxon>
        <taxon>Stipodae</taxon>
        <taxon>Brachypodieae</taxon>
        <taxon>Brachypodium</taxon>
    </lineage>
</organism>
<evidence type="ECO:0000313" key="4">
    <source>
        <dbReference type="Proteomes" id="UP000008810"/>
    </source>
</evidence>
<name>A0A0Q3KWH0_BRADI</name>
<dbReference type="InParanoid" id="A0A0Q3KWH0"/>
<evidence type="ECO:0000313" key="2">
    <source>
        <dbReference type="EMBL" id="KQJ84509.1"/>
    </source>
</evidence>
<dbReference type="EnsemblPlants" id="KQJ84509">
    <property type="protein sequence ID" value="KQJ84509"/>
    <property type="gene ID" value="BRADI_5g21326v3"/>
</dbReference>
<reference evidence="3" key="3">
    <citation type="submission" date="2018-08" db="UniProtKB">
        <authorList>
            <consortium name="EnsemblPlants"/>
        </authorList>
    </citation>
    <scope>IDENTIFICATION</scope>
    <source>
        <strain evidence="3">cv. Bd21</strain>
    </source>
</reference>
<proteinExistence type="predicted"/>
<reference evidence="2 3" key="1">
    <citation type="journal article" date="2010" name="Nature">
        <title>Genome sequencing and analysis of the model grass Brachypodium distachyon.</title>
        <authorList>
            <consortium name="International Brachypodium Initiative"/>
        </authorList>
    </citation>
    <scope>NUCLEOTIDE SEQUENCE [LARGE SCALE GENOMIC DNA]</scope>
    <source>
        <strain evidence="2 3">Bd21</strain>
    </source>
</reference>
<keyword evidence="1" id="KW-0472">Membrane</keyword>
<dbReference type="Gramene" id="KQJ84509">
    <property type="protein sequence ID" value="KQJ84509"/>
    <property type="gene ID" value="BRADI_5g21326v3"/>
</dbReference>
<dbReference type="AlphaFoldDB" id="A0A0Q3KWH0"/>
<dbReference type="EMBL" id="CM000884">
    <property type="protein sequence ID" value="KQJ84509.1"/>
    <property type="molecule type" value="Genomic_DNA"/>
</dbReference>
<sequence length="102" mass="11730">CQTLAYIYGLSNSGFEVKYDCDRPEDAFLSFMDFSDLSTIKQLGILLYSSVFFSLWSIALDFKFHCTSLTFAILDVPTRNCILLVYFHRGKLLRPLNLITLL</sequence>
<accession>A0A0Q3KWH0</accession>
<reference evidence="2" key="2">
    <citation type="submission" date="2017-06" db="EMBL/GenBank/DDBJ databases">
        <title>WGS assembly of Brachypodium distachyon.</title>
        <authorList>
            <consortium name="The International Brachypodium Initiative"/>
            <person name="Lucas S."/>
            <person name="Harmon-Smith M."/>
            <person name="Lail K."/>
            <person name="Tice H."/>
            <person name="Grimwood J."/>
            <person name="Bruce D."/>
            <person name="Barry K."/>
            <person name="Shu S."/>
            <person name="Lindquist E."/>
            <person name="Wang M."/>
            <person name="Pitluck S."/>
            <person name="Vogel J.P."/>
            <person name="Garvin D.F."/>
            <person name="Mockler T.C."/>
            <person name="Schmutz J."/>
            <person name="Rokhsar D."/>
            <person name="Bevan M.W."/>
        </authorList>
    </citation>
    <scope>NUCLEOTIDE SEQUENCE</scope>
    <source>
        <strain evidence="2">Bd21</strain>
    </source>
</reference>
<evidence type="ECO:0000256" key="1">
    <source>
        <dbReference type="SAM" id="Phobius"/>
    </source>
</evidence>
<dbReference type="Proteomes" id="UP000008810">
    <property type="component" value="Chromosome 5"/>
</dbReference>
<protein>
    <submittedName>
        <fullName evidence="2 3">Uncharacterized protein</fullName>
    </submittedName>
</protein>
<evidence type="ECO:0000313" key="3">
    <source>
        <dbReference type="EnsemblPlants" id="KQJ84509"/>
    </source>
</evidence>